<dbReference type="RefSeq" id="WP_166524916.1">
    <property type="nucleotide sequence ID" value="NZ_JAAABI010000018.1"/>
</dbReference>
<sequence length="422" mass="48229">MDKNSSVEIIMYSHAYIELFGILLTIKRKSMVRRFLLMWILVFTCVIVYPQENCNEIIKQGIREYSKTQTFSNDYLKTKQAVKDIYDSYQMDKDVGKASAKYAGVFKGKGSYSGEEIEKVYKLYWSEDINIKEITKDNSYESSYIDPNFVELYKTCVQGNQNNVSFKINTYGEKMSNISITAQYKSNNINLRPKINSVLVDTTEIQISGSLWEQAKKGGKLNEVLTLNASRKDINPQDSIFYPDQGRYVLAKPIRLTLQFSSFSSTFIFPEIPMPKKAIELKKGIGEIVASMMTKAQFYDEYGDGWMLADGSPAPLDSPYRLHIGDSIPDLRGVFLRGKNHGQDSIKGNPEKKDLGEFQEDAIKRHTHQTKVLRDVPKNSLTPNVSAYPYRAHKDEKTGENEDGAEETRPKNVTVNYFIRVK</sequence>
<feature type="compositionally biased region" description="Basic and acidic residues" evidence="1">
    <location>
        <begin position="392"/>
        <end position="410"/>
    </location>
</feature>
<evidence type="ECO:0000256" key="2">
    <source>
        <dbReference type="SAM" id="Phobius"/>
    </source>
</evidence>
<keyword evidence="2" id="KW-1133">Transmembrane helix</keyword>
<accession>A0A964WYR6</accession>
<keyword evidence="2" id="KW-0812">Transmembrane</keyword>
<keyword evidence="2" id="KW-0472">Membrane</keyword>
<dbReference type="EMBL" id="JAAABI010000018">
    <property type="protein sequence ID" value="NAY93506.1"/>
    <property type="molecule type" value="Genomic_DNA"/>
</dbReference>
<organism evidence="3 4">
    <name type="scientific">Flagellimonas ochracea</name>
    <dbReference type="NCBI Taxonomy" id="2696472"/>
    <lineage>
        <taxon>Bacteria</taxon>
        <taxon>Pseudomonadati</taxon>
        <taxon>Bacteroidota</taxon>
        <taxon>Flavobacteriia</taxon>
        <taxon>Flavobacteriales</taxon>
        <taxon>Flavobacteriaceae</taxon>
        <taxon>Flagellimonas</taxon>
    </lineage>
</organism>
<dbReference type="SUPFAM" id="SSF88874">
    <property type="entry name" value="Receptor-binding domain of short tail fibre protein gp12"/>
    <property type="match status" value="1"/>
</dbReference>
<feature type="transmembrane region" description="Helical" evidence="2">
    <location>
        <begin position="31"/>
        <end position="49"/>
    </location>
</feature>
<keyword evidence="4" id="KW-1185">Reference proteome</keyword>
<evidence type="ECO:0000256" key="1">
    <source>
        <dbReference type="SAM" id="MobiDB-lite"/>
    </source>
</evidence>
<dbReference type="Proteomes" id="UP000667650">
    <property type="component" value="Unassembled WGS sequence"/>
</dbReference>
<evidence type="ECO:0000313" key="4">
    <source>
        <dbReference type="Proteomes" id="UP000667650"/>
    </source>
</evidence>
<feature type="region of interest" description="Disordered" evidence="1">
    <location>
        <begin position="383"/>
        <end position="411"/>
    </location>
</feature>
<dbReference type="AlphaFoldDB" id="A0A964WYR6"/>
<name>A0A964WYR6_9FLAO</name>
<reference evidence="3" key="1">
    <citation type="submission" date="2020-01" db="EMBL/GenBank/DDBJ databases">
        <title>Muricauda ochracea sp. nov., isolated from a tidal flat of Garorim bay in Korea.</title>
        <authorList>
            <person name="Kim D."/>
            <person name="Yoo Y."/>
            <person name="Kim J.-J."/>
        </authorList>
    </citation>
    <scope>NUCLEOTIDE SEQUENCE</scope>
    <source>
        <strain evidence="3">JGD-17</strain>
    </source>
</reference>
<evidence type="ECO:0000313" key="3">
    <source>
        <dbReference type="EMBL" id="NAY93506.1"/>
    </source>
</evidence>
<protein>
    <recommendedName>
        <fullName evidence="5">Tail fiber protein</fullName>
    </recommendedName>
</protein>
<proteinExistence type="predicted"/>
<evidence type="ECO:0008006" key="5">
    <source>
        <dbReference type="Google" id="ProtNLM"/>
    </source>
</evidence>
<gene>
    <name evidence="3" type="ORF">GTQ34_16485</name>
</gene>
<comment type="caution">
    <text evidence="3">The sequence shown here is derived from an EMBL/GenBank/DDBJ whole genome shotgun (WGS) entry which is preliminary data.</text>
</comment>